<feature type="compositionally biased region" description="Low complexity" evidence="1">
    <location>
        <begin position="240"/>
        <end position="250"/>
    </location>
</feature>
<evidence type="ECO:0000256" key="1">
    <source>
        <dbReference type="SAM" id="MobiDB-lite"/>
    </source>
</evidence>
<dbReference type="Proteomes" id="UP001189429">
    <property type="component" value="Unassembled WGS sequence"/>
</dbReference>
<reference evidence="2" key="1">
    <citation type="submission" date="2023-10" db="EMBL/GenBank/DDBJ databases">
        <authorList>
            <person name="Chen Y."/>
            <person name="Shah S."/>
            <person name="Dougan E. K."/>
            <person name="Thang M."/>
            <person name="Chan C."/>
        </authorList>
    </citation>
    <scope>NUCLEOTIDE SEQUENCE [LARGE SCALE GENOMIC DNA]</scope>
</reference>
<name>A0ABN9VWL8_9DINO</name>
<organism evidence="2 3">
    <name type="scientific">Prorocentrum cordatum</name>
    <dbReference type="NCBI Taxonomy" id="2364126"/>
    <lineage>
        <taxon>Eukaryota</taxon>
        <taxon>Sar</taxon>
        <taxon>Alveolata</taxon>
        <taxon>Dinophyceae</taxon>
        <taxon>Prorocentrales</taxon>
        <taxon>Prorocentraceae</taxon>
        <taxon>Prorocentrum</taxon>
    </lineage>
</organism>
<sequence length="318" mass="33681">MVMTISEGRGNFRIGCVEFNCNSGYANWREGWSQDKKRWCCEQKQKGCKGDTGADELADQDEAAESSAGKSKIYGEDSEDDEQHDYIINLPPSWSMDSVRAFQEKACKKVEEHGGMKCDAPADGGGDLRAVQIRASAKWAGTSVPAAALAGGVPPPSAGGAPGSCRSGGDVPEVLRCAVCVRVRAGGDLRAVQIRASAKWAGTSAPPPRPRRARLGDPPHRPAVRSATRGARRRPGGRGAPPLRGGRSGLLPLRWRRAGGVALRGACGCGPDGRLRHAGPVASCRVHAAATSPQHRSRRMRSPLHAAQTRPTLSDPLC</sequence>
<proteinExistence type="predicted"/>
<feature type="region of interest" description="Disordered" evidence="1">
    <location>
        <begin position="47"/>
        <end position="82"/>
    </location>
</feature>
<evidence type="ECO:0000313" key="3">
    <source>
        <dbReference type="Proteomes" id="UP001189429"/>
    </source>
</evidence>
<comment type="caution">
    <text evidence="2">The sequence shown here is derived from an EMBL/GenBank/DDBJ whole genome shotgun (WGS) entry which is preliminary data.</text>
</comment>
<feature type="region of interest" description="Disordered" evidence="1">
    <location>
        <begin position="288"/>
        <end position="318"/>
    </location>
</feature>
<evidence type="ECO:0000313" key="2">
    <source>
        <dbReference type="EMBL" id="CAK0878013.1"/>
    </source>
</evidence>
<feature type="compositionally biased region" description="Acidic residues" evidence="1">
    <location>
        <begin position="53"/>
        <end position="64"/>
    </location>
</feature>
<keyword evidence="3" id="KW-1185">Reference proteome</keyword>
<accession>A0ABN9VWL8</accession>
<dbReference type="EMBL" id="CAUYUJ010017799">
    <property type="protein sequence ID" value="CAK0878013.1"/>
    <property type="molecule type" value="Genomic_DNA"/>
</dbReference>
<gene>
    <name evidence="2" type="ORF">PCOR1329_LOCUS61901</name>
</gene>
<feature type="region of interest" description="Disordered" evidence="1">
    <location>
        <begin position="199"/>
        <end position="250"/>
    </location>
</feature>
<protein>
    <submittedName>
        <fullName evidence="2">Uncharacterized protein</fullName>
    </submittedName>
</protein>